<feature type="domain" description="PTS EIIA type-4" evidence="8">
    <location>
        <begin position="4"/>
        <end position="144"/>
    </location>
</feature>
<accession>A0A4V3DQ97</accession>
<keyword evidence="4" id="KW-0762">Sugar transport</keyword>
<dbReference type="SUPFAM" id="SSF53062">
    <property type="entry name" value="PTS system fructose IIA component-like"/>
    <property type="match status" value="1"/>
</dbReference>
<dbReference type="InterPro" id="IPR033887">
    <property type="entry name" value="PTS_IIA_man"/>
</dbReference>
<dbReference type="InterPro" id="IPR036662">
    <property type="entry name" value="PTS_EIIA_man-typ_sf"/>
</dbReference>
<evidence type="ECO:0000313" key="9">
    <source>
        <dbReference type="EMBL" id="TDR55306.1"/>
    </source>
</evidence>
<keyword evidence="10" id="KW-1185">Reference proteome</keyword>
<evidence type="ECO:0000256" key="4">
    <source>
        <dbReference type="ARBA" id="ARBA00022597"/>
    </source>
</evidence>
<sequence>MKEEIALILASHGDFAKEALNSLEMIVGQQENVSTLSLYPGEDLPDFTKRMDDAYKNLDHIKGAIILCDIYGGTPSNAAMGMLIKYQDAKVAAYSGLNLPVLLELSASRKLDYIEIKKIIEETAKLSWIELKNNKNNTAMEGGL</sequence>
<keyword evidence="7" id="KW-0418">Kinase</keyword>
<keyword evidence="2" id="KW-0813">Transport</keyword>
<evidence type="ECO:0000313" key="10">
    <source>
        <dbReference type="Proteomes" id="UP000295558"/>
    </source>
</evidence>
<dbReference type="EMBL" id="SNZK01000001">
    <property type="protein sequence ID" value="TDR55306.1"/>
    <property type="molecule type" value="Genomic_DNA"/>
</dbReference>
<dbReference type="PROSITE" id="PS51096">
    <property type="entry name" value="PTS_EIIA_TYPE_4"/>
    <property type="match status" value="1"/>
</dbReference>
<organism evidence="9 10">
    <name type="scientific">Listeria rocourtiae</name>
    <dbReference type="NCBI Taxonomy" id="647910"/>
    <lineage>
        <taxon>Bacteria</taxon>
        <taxon>Bacillati</taxon>
        <taxon>Bacillota</taxon>
        <taxon>Bacilli</taxon>
        <taxon>Bacillales</taxon>
        <taxon>Listeriaceae</taxon>
        <taxon>Listeria</taxon>
    </lineage>
</organism>
<dbReference type="AlphaFoldDB" id="A0A4V3DQ97"/>
<dbReference type="Proteomes" id="UP000295558">
    <property type="component" value="Unassembled WGS sequence"/>
</dbReference>
<dbReference type="Pfam" id="PF03610">
    <property type="entry name" value="EIIA-man"/>
    <property type="match status" value="1"/>
</dbReference>
<reference evidence="9 10" key="1">
    <citation type="submission" date="2019-03" db="EMBL/GenBank/DDBJ databases">
        <title>Genomic Encyclopedia of Type Strains, Phase III (KMG-III): the genomes of soil and plant-associated and newly described type strains.</title>
        <authorList>
            <person name="Whitman W."/>
        </authorList>
    </citation>
    <scope>NUCLEOTIDE SEQUENCE [LARGE SCALE GENOMIC DNA]</scope>
    <source>
        <strain evidence="9 10">CECT 7972</strain>
    </source>
</reference>
<dbReference type="GO" id="GO:0009401">
    <property type="term" value="P:phosphoenolpyruvate-dependent sugar phosphotransferase system"/>
    <property type="evidence" value="ECO:0007669"/>
    <property type="project" value="UniProtKB-KW"/>
</dbReference>
<dbReference type="PANTHER" id="PTHR33799:SF1">
    <property type="entry name" value="PTS SYSTEM MANNOSE-SPECIFIC EIIAB COMPONENT-RELATED"/>
    <property type="match status" value="1"/>
</dbReference>
<evidence type="ECO:0000256" key="6">
    <source>
        <dbReference type="ARBA" id="ARBA00022683"/>
    </source>
</evidence>
<comment type="caution">
    <text evidence="9">The sequence shown here is derived from an EMBL/GenBank/DDBJ whole genome shotgun (WGS) entry which is preliminary data.</text>
</comment>
<gene>
    <name evidence="9" type="ORF">DFP96_101239</name>
</gene>
<dbReference type="GO" id="GO:0016301">
    <property type="term" value="F:kinase activity"/>
    <property type="evidence" value="ECO:0007669"/>
    <property type="project" value="UniProtKB-KW"/>
</dbReference>
<dbReference type="STRING" id="1265846.PROCOU_00200"/>
<evidence type="ECO:0000259" key="8">
    <source>
        <dbReference type="PROSITE" id="PS51096"/>
    </source>
</evidence>
<keyword evidence="3" id="KW-0963">Cytoplasm</keyword>
<dbReference type="OrthoDB" id="9799827at2"/>
<evidence type="ECO:0000256" key="1">
    <source>
        <dbReference type="ARBA" id="ARBA00004496"/>
    </source>
</evidence>
<dbReference type="Gene3D" id="3.40.50.510">
    <property type="entry name" value="Phosphotransferase system, mannose-type IIA component"/>
    <property type="match status" value="1"/>
</dbReference>
<keyword evidence="5" id="KW-0808">Transferase</keyword>
<comment type="subcellular location">
    <subcellularLocation>
        <location evidence="1">Cytoplasm</location>
    </subcellularLocation>
</comment>
<evidence type="ECO:0000256" key="3">
    <source>
        <dbReference type="ARBA" id="ARBA00022490"/>
    </source>
</evidence>
<dbReference type="GO" id="GO:0016020">
    <property type="term" value="C:membrane"/>
    <property type="evidence" value="ECO:0007669"/>
    <property type="project" value="InterPro"/>
</dbReference>
<evidence type="ECO:0000256" key="2">
    <source>
        <dbReference type="ARBA" id="ARBA00022448"/>
    </source>
</evidence>
<dbReference type="GO" id="GO:0005737">
    <property type="term" value="C:cytoplasm"/>
    <property type="evidence" value="ECO:0007669"/>
    <property type="project" value="UniProtKB-SubCell"/>
</dbReference>
<dbReference type="PANTHER" id="PTHR33799">
    <property type="entry name" value="PTS PERMEASE-RELATED-RELATED"/>
    <property type="match status" value="1"/>
</dbReference>
<evidence type="ECO:0000256" key="5">
    <source>
        <dbReference type="ARBA" id="ARBA00022679"/>
    </source>
</evidence>
<dbReference type="RefSeq" id="WP_133619667.1">
    <property type="nucleotide sequence ID" value="NZ_JAARQJ010000004.1"/>
</dbReference>
<name>A0A4V3DQ97_9LIST</name>
<protein>
    <submittedName>
        <fullName evidence="9">PTS system mannose-specific IIA component</fullName>
    </submittedName>
</protein>
<evidence type="ECO:0000256" key="7">
    <source>
        <dbReference type="ARBA" id="ARBA00022777"/>
    </source>
</evidence>
<proteinExistence type="predicted"/>
<keyword evidence="6" id="KW-0598">Phosphotransferase system</keyword>
<dbReference type="CDD" id="cd00006">
    <property type="entry name" value="PTS_IIA_man"/>
    <property type="match status" value="1"/>
</dbReference>
<dbReference type="InterPro" id="IPR004701">
    <property type="entry name" value="PTS_EIIA_man-typ"/>
</dbReference>
<dbReference type="InterPro" id="IPR051471">
    <property type="entry name" value="Bacterial_PTS_sugar_comp"/>
</dbReference>